<evidence type="ECO:0000313" key="2">
    <source>
        <dbReference type="Proteomes" id="UP000053144"/>
    </source>
</evidence>
<evidence type="ECO:0000313" key="1">
    <source>
        <dbReference type="EMBL" id="KOM57898.1"/>
    </source>
</evidence>
<organism evidence="1 2">
    <name type="scientific">Phaseolus angularis</name>
    <name type="common">Azuki bean</name>
    <name type="synonym">Vigna angularis</name>
    <dbReference type="NCBI Taxonomy" id="3914"/>
    <lineage>
        <taxon>Eukaryota</taxon>
        <taxon>Viridiplantae</taxon>
        <taxon>Streptophyta</taxon>
        <taxon>Embryophyta</taxon>
        <taxon>Tracheophyta</taxon>
        <taxon>Spermatophyta</taxon>
        <taxon>Magnoliopsida</taxon>
        <taxon>eudicotyledons</taxon>
        <taxon>Gunneridae</taxon>
        <taxon>Pentapetalae</taxon>
        <taxon>rosids</taxon>
        <taxon>fabids</taxon>
        <taxon>Fabales</taxon>
        <taxon>Fabaceae</taxon>
        <taxon>Papilionoideae</taxon>
        <taxon>50 kb inversion clade</taxon>
        <taxon>NPAAA clade</taxon>
        <taxon>indigoferoid/millettioid clade</taxon>
        <taxon>Phaseoleae</taxon>
        <taxon>Vigna</taxon>
    </lineage>
</organism>
<protein>
    <submittedName>
        <fullName evidence="1">Uncharacterized protein</fullName>
    </submittedName>
</protein>
<accession>A0A0L9VSG7</accession>
<sequence>MRKGAANESLPRGIPPFSQIRFQIGERACPSACAAMRKRGEASNAAVLAENMEAREYAGLEEVLADGGSVVLVLMVASMEEIKAARSRDGGVAGLMDEGRMSHLPVCLQNKWTKKTQMFKDCMRYPGRYKKEKGFLHSCLDKEEKITAYIIDWVLLPGRNIAYWMDKTSKSIHGEAMKLIITEGKSTVSLVDLFLRPNQPIRSSIKWYQSLGSPRTKELSISSHSAI</sequence>
<dbReference type="Gramene" id="KOM57898">
    <property type="protein sequence ID" value="KOM57898"/>
    <property type="gene ID" value="LR48_Vigan11g093100"/>
</dbReference>
<dbReference type="AlphaFoldDB" id="A0A0L9VSG7"/>
<dbReference type="EMBL" id="CM003381">
    <property type="protein sequence ID" value="KOM57898.1"/>
    <property type="molecule type" value="Genomic_DNA"/>
</dbReference>
<reference evidence="2" key="1">
    <citation type="journal article" date="2015" name="Proc. Natl. Acad. Sci. U.S.A.">
        <title>Genome sequencing of adzuki bean (Vigna angularis) provides insight into high starch and low fat accumulation and domestication.</title>
        <authorList>
            <person name="Yang K."/>
            <person name="Tian Z."/>
            <person name="Chen C."/>
            <person name="Luo L."/>
            <person name="Zhao B."/>
            <person name="Wang Z."/>
            <person name="Yu L."/>
            <person name="Li Y."/>
            <person name="Sun Y."/>
            <person name="Li W."/>
            <person name="Chen Y."/>
            <person name="Li Y."/>
            <person name="Zhang Y."/>
            <person name="Ai D."/>
            <person name="Zhao J."/>
            <person name="Shang C."/>
            <person name="Ma Y."/>
            <person name="Wu B."/>
            <person name="Wang M."/>
            <person name="Gao L."/>
            <person name="Sun D."/>
            <person name="Zhang P."/>
            <person name="Guo F."/>
            <person name="Wang W."/>
            <person name="Li Y."/>
            <person name="Wang J."/>
            <person name="Varshney R.K."/>
            <person name="Wang J."/>
            <person name="Ling H.Q."/>
            <person name="Wan P."/>
        </authorList>
    </citation>
    <scope>NUCLEOTIDE SEQUENCE</scope>
    <source>
        <strain evidence="2">cv. Jingnong 6</strain>
    </source>
</reference>
<proteinExistence type="predicted"/>
<gene>
    <name evidence="1" type="ORF">LR48_Vigan11g093100</name>
</gene>
<name>A0A0L9VSG7_PHAAN</name>
<dbReference type="Proteomes" id="UP000053144">
    <property type="component" value="Chromosome 11"/>
</dbReference>